<dbReference type="EMBL" id="FWFX01000002">
    <property type="protein sequence ID" value="SLN17771.1"/>
    <property type="molecule type" value="Genomic_DNA"/>
</dbReference>
<organism evidence="1 2">
    <name type="scientific">Roseovarius albus</name>
    <dbReference type="NCBI Taxonomy" id="1247867"/>
    <lineage>
        <taxon>Bacteria</taxon>
        <taxon>Pseudomonadati</taxon>
        <taxon>Pseudomonadota</taxon>
        <taxon>Alphaproteobacteria</taxon>
        <taxon>Rhodobacterales</taxon>
        <taxon>Roseobacteraceae</taxon>
        <taxon>Roseovarius</taxon>
    </lineage>
</organism>
<dbReference type="AlphaFoldDB" id="A0A1X6YD27"/>
<proteinExistence type="predicted"/>
<dbReference type="RefSeq" id="WP_085804142.1">
    <property type="nucleotide sequence ID" value="NZ_FWFX01000002.1"/>
</dbReference>
<accession>A0A1X6YD27</accession>
<dbReference type="OrthoDB" id="7868192at2"/>
<protein>
    <submittedName>
        <fullName evidence="1">Uncharacterized protein</fullName>
    </submittedName>
</protein>
<sequence length="93" mass="10745">MTNAANPTNTYGDSKYAKLYDRFSDFLLKTRKRNLALTLQGNDDLSDDIVGEDFAKFEQDLTNGLELTHHDQLRIQARIQRILRSSRECNKPI</sequence>
<dbReference type="Proteomes" id="UP000193061">
    <property type="component" value="Unassembled WGS sequence"/>
</dbReference>
<reference evidence="1 2" key="1">
    <citation type="submission" date="2017-03" db="EMBL/GenBank/DDBJ databases">
        <authorList>
            <person name="Afonso C.L."/>
            <person name="Miller P.J."/>
            <person name="Scott M.A."/>
            <person name="Spackman E."/>
            <person name="Goraichik I."/>
            <person name="Dimitrov K.M."/>
            <person name="Suarez D.L."/>
            <person name="Swayne D.E."/>
        </authorList>
    </citation>
    <scope>NUCLEOTIDE SEQUENCE [LARGE SCALE GENOMIC DNA]</scope>
    <source>
        <strain evidence="1 2">CECT 7450</strain>
    </source>
</reference>
<evidence type="ECO:0000313" key="1">
    <source>
        <dbReference type="EMBL" id="SLN17771.1"/>
    </source>
</evidence>
<gene>
    <name evidence="1" type="ORF">ROA7450_00549</name>
</gene>
<evidence type="ECO:0000313" key="2">
    <source>
        <dbReference type="Proteomes" id="UP000193061"/>
    </source>
</evidence>
<keyword evidence="2" id="KW-1185">Reference proteome</keyword>
<name>A0A1X6YD27_9RHOB</name>